<name>A0A9D1E8V2_9FIRM</name>
<reference evidence="2" key="2">
    <citation type="journal article" date="2021" name="PeerJ">
        <title>Extensive microbial diversity within the chicken gut microbiome revealed by metagenomics and culture.</title>
        <authorList>
            <person name="Gilroy R."/>
            <person name="Ravi A."/>
            <person name="Getino M."/>
            <person name="Pursley I."/>
            <person name="Horton D.L."/>
            <person name="Alikhan N.F."/>
            <person name="Baker D."/>
            <person name="Gharbi K."/>
            <person name="Hall N."/>
            <person name="Watson M."/>
            <person name="Adriaenssens E.M."/>
            <person name="Foster-Nyarko E."/>
            <person name="Jarju S."/>
            <person name="Secka A."/>
            <person name="Antonio M."/>
            <person name="Oren A."/>
            <person name="Chaudhuri R.R."/>
            <person name="La Ragione R."/>
            <person name="Hildebrand F."/>
            <person name="Pallen M.J."/>
        </authorList>
    </citation>
    <scope>NUCLEOTIDE SEQUENCE</scope>
    <source>
        <strain evidence="2">ChiSjej5B23-6657</strain>
    </source>
</reference>
<reference evidence="2" key="1">
    <citation type="submission" date="2020-10" db="EMBL/GenBank/DDBJ databases">
        <authorList>
            <person name="Gilroy R."/>
        </authorList>
    </citation>
    <scope>NUCLEOTIDE SEQUENCE</scope>
    <source>
        <strain evidence="2">ChiSjej5B23-6657</strain>
    </source>
</reference>
<dbReference type="Pfam" id="PF14393">
    <property type="entry name" value="DUF4422"/>
    <property type="match status" value="1"/>
</dbReference>
<accession>A0A9D1E8V2</accession>
<feature type="domain" description="DUF4422" evidence="1">
    <location>
        <begin position="4"/>
        <end position="230"/>
    </location>
</feature>
<dbReference type="AlphaFoldDB" id="A0A9D1E8V2"/>
<dbReference type="EMBL" id="DVHM01000061">
    <property type="protein sequence ID" value="HIR70403.1"/>
    <property type="molecule type" value="Genomic_DNA"/>
</dbReference>
<dbReference type="Proteomes" id="UP000823912">
    <property type="component" value="Unassembled WGS sequence"/>
</dbReference>
<proteinExistence type="predicted"/>
<organism evidence="2 3">
    <name type="scientific">Candidatus Pullilachnospira gallistercoris</name>
    <dbReference type="NCBI Taxonomy" id="2840911"/>
    <lineage>
        <taxon>Bacteria</taxon>
        <taxon>Bacillati</taxon>
        <taxon>Bacillota</taxon>
        <taxon>Clostridia</taxon>
        <taxon>Lachnospirales</taxon>
        <taxon>Lachnospiraceae</taxon>
        <taxon>Lachnospiraceae incertae sedis</taxon>
        <taxon>Candidatus Pullilachnospira</taxon>
    </lineage>
</organism>
<gene>
    <name evidence="2" type="ORF">IAA55_03890</name>
</gene>
<evidence type="ECO:0000313" key="2">
    <source>
        <dbReference type="EMBL" id="HIR70403.1"/>
    </source>
</evidence>
<comment type="caution">
    <text evidence="2">The sequence shown here is derived from an EMBL/GenBank/DDBJ whole genome shotgun (WGS) entry which is preliminary data.</text>
</comment>
<evidence type="ECO:0000313" key="3">
    <source>
        <dbReference type="Proteomes" id="UP000823912"/>
    </source>
</evidence>
<evidence type="ECO:0000259" key="1">
    <source>
        <dbReference type="Pfam" id="PF14393"/>
    </source>
</evidence>
<dbReference type="InterPro" id="IPR025536">
    <property type="entry name" value="DUF4422"/>
</dbReference>
<sequence length="271" mass="32567">MDCKIIVAMHKSCEVPVDPMYFPLQVGAAGKDVLIPLNRKEPVARDDTGENISEKNPSYCELTGLYWAWKNLQAEVIGLVHYRRYFERQDFSDGLYHLPIDDILSEAEAEELMERYDIVVPKRQKYYIETLYSHYAHTHYREHLDVTREIIREQCPQYLDSCDRIYRQRYGHMFNMFLMRRELVDKYCRWLFPILEELERRIGGENLSAFQGRLYGRVSEILFNVWLEEEKKQGKTVFEVACIYIDKINWRRKIISFLRAKFLGKKYERSF</sequence>
<protein>
    <submittedName>
        <fullName evidence="2">DUF4422 domain-containing protein</fullName>
    </submittedName>
</protein>